<feature type="compositionally biased region" description="Low complexity" evidence="1">
    <location>
        <begin position="1"/>
        <end position="10"/>
    </location>
</feature>
<dbReference type="SUPFAM" id="SSF141571">
    <property type="entry name" value="Pentapeptide repeat-like"/>
    <property type="match status" value="1"/>
</dbReference>
<dbReference type="Gene3D" id="2.160.20.80">
    <property type="entry name" value="E3 ubiquitin-protein ligase SopA"/>
    <property type="match status" value="1"/>
</dbReference>
<accession>A0ABP8DA35</accession>
<evidence type="ECO:0000313" key="3">
    <source>
        <dbReference type="EMBL" id="GAA4250882.1"/>
    </source>
</evidence>
<keyword evidence="4" id="KW-1185">Reference proteome</keyword>
<keyword evidence="2" id="KW-0472">Membrane</keyword>
<proteinExistence type="predicted"/>
<keyword evidence="2" id="KW-1133">Transmembrane helix</keyword>
<evidence type="ECO:0000313" key="4">
    <source>
        <dbReference type="Proteomes" id="UP001500620"/>
    </source>
</evidence>
<dbReference type="PANTHER" id="PTHR14136:SF17">
    <property type="entry name" value="BTB_POZ DOMAIN-CONTAINING PROTEIN KCTD9"/>
    <property type="match status" value="1"/>
</dbReference>
<name>A0ABP8DA35_9ACTN</name>
<feature type="region of interest" description="Disordered" evidence="1">
    <location>
        <begin position="1"/>
        <end position="23"/>
    </location>
</feature>
<dbReference type="Pfam" id="PF00805">
    <property type="entry name" value="Pentapeptide"/>
    <property type="match status" value="2"/>
</dbReference>
<dbReference type="InterPro" id="IPR051082">
    <property type="entry name" value="Pentapeptide-BTB/POZ_domain"/>
</dbReference>
<protein>
    <recommendedName>
        <fullName evidence="5">Pentapeptide repeat-containing protein</fullName>
    </recommendedName>
</protein>
<comment type="caution">
    <text evidence="3">The sequence shown here is derived from an EMBL/GenBank/DDBJ whole genome shotgun (WGS) entry which is preliminary data.</text>
</comment>
<dbReference type="Proteomes" id="UP001500620">
    <property type="component" value="Unassembled WGS sequence"/>
</dbReference>
<evidence type="ECO:0008006" key="5">
    <source>
        <dbReference type="Google" id="ProtNLM"/>
    </source>
</evidence>
<organism evidence="3 4">
    <name type="scientific">Dactylosporangium darangshiense</name>
    <dbReference type="NCBI Taxonomy" id="579108"/>
    <lineage>
        <taxon>Bacteria</taxon>
        <taxon>Bacillati</taxon>
        <taxon>Actinomycetota</taxon>
        <taxon>Actinomycetes</taxon>
        <taxon>Micromonosporales</taxon>
        <taxon>Micromonosporaceae</taxon>
        <taxon>Dactylosporangium</taxon>
    </lineage>
</organism>
<feature type="transmembrane region" description="Helical" evidence="2">
    <location>
        <begin position="83"/>
        <end position="103"/>
    </location>
</feature>
<dbReference type="EMBL" id="BAABAT010000010">
    <property type="protein sequence ID" value="GAA4250882.1"/>
    <property type="molecule type" value="Genomic_DNA"/>
</dbReference>
<feature type="transmembrane region" description="Helical" evidence="2">
    <location>
        <begin position="59"/>
        <end position="77"/>
    </location>
</feature>
<evidence type="ECO:0000256" key="2">
    <source>
        <dbReference type="SAM" id="Phobius"/>
    </source>
</evidence>
<keyword evidence="2" id="KW-0812">Transmembrane</keyword>
<dbReference type="PANTHER" id="PTHR14136">
    <property type="entry name" value="BTB_POZ DOMAIN-CONTAINING PROTEIN KCTD9"/>
    <property type="match status" value="1"/>
</dbReference>
<feature type="transmembrane region" description="Helical" evidence="2">
    <location>
        <begin position="34"/>
        <end position="52"/>
    </location>
</feature>
<sequence length="233" mass="23472">MSVTTTPVAATDDDSPFTGAPPSPQAVTPRVASLWAWPAAMIIVVAVIGQVLGTVGAACAAALVLSTAVFMVGFRTFGSSGRVWLVLLPLSVGLLAVVVLASSSVPMFRESGRATPGLRGVKVTQAMADRTSLRGADLSGADLTGLDLRRNSLAGAIVKGASLRRARLDGISLRGADLSGADLRETCLQGTDFSGAVLSGSQLDGAYPAPGAIDFAAAGASGRPAATEPAHCR</sequence>
<evidence type="ECO:0000256" key="1">
    <source>
        <dbReference type="SAM" id="MobiDB-lite"/>
    </source>
</evidence>
<gene>
    <name evidence="3" type="ORF">GCM10022255_041320</name>
</gene>
<reference evidence="4" key="1">
    <citation type="journal article" date="2019" name="Int. J. Syst. Evol. Microbiol.">
        <title>The Global Catalogue of Microorganisms (GCM) 10K type strain sequencing project: providing services to taxonomists for standard genome sequencing and annotation.</title>
        <authorList>
            <consortium name="The Broad Institute Genomics Platform"/>
            <consortium name="The Broad Institute Genome Sequencing Center for Infectious Disease"/>
            <person name="Wu L."/>
            <person name="Ma J."/>
        </authorList>
    </citation>
    <scope>NUCLEOTIDE SEQUENCE [LARGE SCALE GENOMIC DNA]</scope>
    <source>
        <strain evidence="4">JCM 17441</strain>
    </source>
</reference>
<dbReference type="InterPro" id="IPR001646">
    <property type="entry name" value="5peptide_repeat"/>
</dbReference>